<name>A0ABP5XZB0_9ACTN</name>
<protein>
    <submittedName>
        <fullName evidence="1">Uncharacterized protein</fullName>
    </submittedName>
</protein>
<dbReference type="EMBL" id="BAAATL010000002">
    <property type="protein sequence ID" value="GAA2467637.1"/>
    <property type="molecule type" value="Genomic_DNA"/>
</dbReference>
<evidence type="ECO:0000313" key="2">
    <source>
        <dbReference type="Proteomes" id="UP001501721"/>
    </source>
</evidence>
<reference evidence="2" key="1">
    <citation type="journal article" date="2019" name="Int. J. Syst. Evol. Microbiol.">
        <title>The Global Catalogue of Microorganisms (GCM) 10K type strain sequencing project: providing services to taxonomists for standard genome sequencing and annotation.</title>
        <authorList>
            <consortium name="The Broad Institute Genomics Platform"/>
            <consortium name="The Broad Institute Genome Sequencing Center for Infectious Disease"/>
            <person name="Wu L."/>
            <person name="Ma J."/>
        </authorList>
    </citation>
    <scope>NUCLEOTIDE SEQUENCE [LARGE SCALE GENOMIC DNA]</scope>
    <source>
        <strain evidence="2">JCM 6923</strain>
    </source>
</reference>
<sequence>MGGGLPSSVRAKGQSSMSVWSASDMFVLQIRGAKAIRGTDSLPVLDTTVGSSTRSGKGNAPLRAMRADVVTPLSRTTLTPR</sequence>
<evidence type="ECO:0000313" key="1">
    <source>
        <dbReference type="EMBL" id="GAA2467637.1"/>
    </source>
</evidence>
<proteinExistence type="predicted"/>
<gene>
    <name evidence="1" type="ORF">GCM10010422_06100</name>
</gene>
<accession>A0ABP5XZB0</accession>
<keyword evidence="2" id="KW-1185">Reference proteome</keyword>
<organism evidence="1 2">
    <name type="scientific">Streptomyces graminearus</name>
    <dbReference type="NCBI Taxonomy" id="284030"/>
    <lineage>
        <taxon>Bacteria</taxon>
        <taxon>Bacillati</taxon>
        <taxon>Actinomycetota</taxon>
        <taxon>Actinomycetes</taxon>
        <taxon>Kitasatosporales</taxon>
        <taxon>Streptomycetaceae</taxon>
        <taxon>Streptomyces</taxon>
    </lineage>
</organism>
<dbReference type="Proteomes" id="UP001501721">
    <property type="component" value="Unassembled WGS sequence"/>
</dbReference>
<comment type="caution">
    <text evidence="1">The sequence shown here is derived from an EMBL/GenBank/DDBJ whole genome shotgun (WGS) entry which is preliminary data.</text>
</comment>